<feature type="transmembrane region" description="Helical" evidence="2">
    <location>
        <begin position="43"/>
        <end position="60"/>
    </location>
</feature>
<dbReference type="RefSeq" id="XP_023576981.1">
    <property type="nucleotide sequence ID" value="XM_023721213.1"/>
</dbReference>
<dbReference type="Pfam" id="PF06312">
    <property type="entry name" value="Neurexophilin"/>
    <property type="match status" value="1"/>
</dbReference>
<feature type="domain" description="NXPE C-terminal" evidence="3">
    <location>
        <begin position="357"/>
        <end position="580"/>
    </location>
</feature>
<evidence type="ECO:0000313" key="5">
    <source>
        <dbReference type="RefSeq" id="XP_023576981.1"/>
    </source>
</evidence>
<dbReference type="InterPro" id="IPR014756">
    <property type="entry name" value="Ig_E-set"/>
</dbReference>
<dbReference type="Proteomes" id="UP000515203">
    <property type="component" value="Unplaced"/>
</dbReference>
<dbReference type="Gene3D" id="2.60.40.10">
    <property type="entry name" value="Immunoglobulins"/>
    <property type="match status" value="1"/>
</dbReference>
<dbReference type="FunCoup" id="A0A6P6EXE9">
    <property type="interactions" value="4"/>
</dbReference>
<keyword evidence="2" id="KW-1133">Transmembrane helix</keyword>
<dbReference type="PANTHER" id="PTHR16165:SF10">
    <property type="entry name" value="NXPE FAMILY MEMBER 2"/>
    <property type="match status" value="1"/>
</dbReference>
<proteinExistence type="inferred from homology"/>
<protein>
    <submittedName>
        <fullName evidence="5">NXPE family member 2</fullName>
    </submittedName>
</protein>
<dbReference type="PANTHER" id="PTHR16165">
    <property type="entry name" value="NXPE FAMILY MEMBER"/>
    <property type="match status" value="1"/>
</dbReference>
<keyword evidence="4" id="KW-1185">Reference proteome</keyword>
<dbReference type="SUPFAM" id="SSF81296">
    <property type="entry name" value="E set domains"/>
    <property type="match status" value="1"/>
</dbReference>
<evidence type="ECO:0000256" key="2">
    <source>
        <dbReference type="SAM" id="Phobius"/>
    </source>
</evidence>
<dbReference type="Pfam" id="PF24536">
    <property type="entry name" value="NXPE4_C"/>
    <property type="match status" value="1"/>
</dbReference>
<evidence type="ECO:0000256" key="1">
    <source>
        <dbReference type="ARBA" id="ARBA00005431"/>
    </source>
</evidence>
<dbReference type="AlphaFoldDB" id="A0A6P6EXE9"/>
<reference evidence="5" key="1">
    <citation type="submission" date="2025-08" db="UniProtKB">
        <authorList>
            <consortium name="RefSeq"/>
        </authorList>
    </citation>
    <scope>IDENTIFICATION</scope>
</reference>
<keyword evidence="2" id="KW-0812">Transmembrane</keyword>
<evidence type="ECO:0000313" key="4">
    <source>
        <dbReference type="Proteomes" id="UP000515203"/>
    </source>
</evidence>
<dbReference type="InterPro" id="IPR057106">
    <property type="entry name" value="NXPE4_C"/>
</dbReference>
<gene>
    <name evidence="5" type="primary">LOC101579859</name>
</gene>
<sequence>MEPADAAGLRTSWENLHRRLRASASLILIRILTLFPNATVRKLLLMLVFTLVFWVMYLASKDHTEFLFHLRNPTILKQWSIFKRFSQSETFQNPTVSPTETELQIREILEKMHQLTPPRPFTYLNATTSAAHSVATLLNPRDSYCRGDQLDVRLEVRDHLGRRKEYGGDFLKARMSSAGLKAGASGRVTDFNNGTYLVSFTLFWEGQVSLSVLLMHPSEGASALWRARNQGYDRVIFTGRFANGTSQVLSECGLTLNSSAELCEYLDARDQEAFYCVKPPHISCEALTHMSTRNRDISYLSKEEWRLFHRSNLTREQIGQSNILELQKSNQSMNTEKKCRVGMKTPFPSGYTWKGSWITTFCKQTSFNTIKSISDCLQRKLIYLMGDSTLRQWIYYFKKIVRSLRLFDQHGTGLFRTHILLDAERHILIQWRKHSHPFVTQQIFSLKDENYIPREIDQVAGDKDTAVVITIGQHFRPFPINIFIRRAINIKKAVERLLLRSPETKVILKTENTREVHQNAEMFSDFHGYIQNLILRDIFVDLNVGIIDAWDMTIAYLTADVHPPENVIANQIGIFLNYIC</sequence>
<name>A0A6P6EXE9_OCTDE</name>
<dbReference type="InParanoid" id="A0A6P6EXE9"/>
<organism evidence="4 5">
    <name type="scientific">Octodon degus</name>
    <name type="common">Degu</name>
    <name type="synonym">Sciurus degus</name>
    <dbReference type="NCBI Taxonomy" id="10160"/>
    <lineage>
        <taxon>Eukaryota</taxon>
        <taxon>Metazoa</taxon>
        <taxon>Chordata</taxon>
        <taxon>Craniata</taxon>
        <taxon>Vertebrata</taxon>
        <taxon>Euteleostomi</taxon>
        <taxon>Mammalia</taxon>
        <taxon>Eutheria</taxon>
        <taxon>Euarchontoglires</taxon>
        <taxon>Glires</taxon>
        <taxon>Rodentia</taxon>
        <taxon>Hystricomorpha</taxon>
        <taxon>Octodontidae</taxon>
        <taxon>Octodon</taxon>
    </lineage>
</organism>
<accession>A0A6P6EXE9</accession>
<keyword evidence="2" id="KW-0472">Membrane</keyword>
<dbReference type="InterPro" id="IPR026845">
    <property type="entry name" value="NXPH/NXPE"/>
</dbReference>
<comment type="similarity">
    <text evidence="1">Belongs to the NXPE family.</text>
</comment>
<dbReference type="OrthoDB" id="2112051at2759"/>
<dbReference type="GeneID" id="101579859"/>
<evidence type="ECO:0000259" key="3">
    <source>
        <dbReference type="Pfam" id="PF24536"/>
    </source>
</evidence>
<dbReference type="InterPro" id="IPR013783">
    <property type="entry name" value="Ig-like_fold"/>
</dbReference>